<dbReference type="EMBL" id="ML976989">
    <property type="protein sequence ID" value="KAF1957461.1"/>
    <property type="molecule type" value="Genomic_DNA"/>
</dbReference>
<organism evidence="2 3">
    <name type="scientific">Byssothecium circinans</name>
    <dbReference type="NCBI Taxonomy" id="147558"/>
    <lineage>
        <taxon>Eukaryota</taxon>
        <taxon>Fungi</taxon>
        <taxon>Dikarya</taxon>
        <taxon>Ascomycota</taxon>
        <taxon>Pezizomycotina</taxon>
        <taxon>Dothideomycetes</taxon>
        <taxon>Pleosporomycetidae</taxon>
        <taxon>Pleosporales</taxon>
        <taxon>Massarineae</taxon>
        <taxon>Massarinaceae</taxon>
        <taxon>Byssothecium</taxon>
    </lineage>
</organism>
<evidence type="ECO:0000313" key="3">
    <source>
        <dbReference type="Proteomes" id="UP000800035"/>
    </source>
</evidence>
<comment type="similarity">
    <text evidence="1">Belongs to the GET4 family.</text>
</comment>
<dbReference type="GO" id="GO:0045048">
    <property type="term" value="P:protein insertion into ER membrane"/>
    <property type="evidence" value="ECO:0007669"/>
    <property type="project" value="InterPro"/>
</dbReference>
<dbReference type="Proteomes" id="UP000800035">
    <property type="component" value="Unassembled WGS sequence"/>
</dbReference>
<dbReference type="FunFam" id="1.25.40.10:FF:000272">
    <property type="entry name" value="DUF410 domain protein"/>
    <property type="match status" value="1"/>
</dbReference>
<gene>
    <name evidence="2" type="ORF">CC80DRAFT_470749</name>
</gene>
<dbReference type="OrthoDB" id="10252405at2759"/>
<evidence type="ECO:0000256" key="1">
    <source>
        <dbReference type="ARBA" id="ARBA00005351"/>
    </source>
</evidence>
<dbReference type="InterPro" id="IPR007317">
    <property type="entry name" value="GET4"/>
</dbReference>
<name>A0A6A5TXU8_9PLEO</name>
<evidence type="ECO:0000313" key="2">
    <source>
        <dbReference type="EMBL" id="KAF1957461.1"/>
    </source>
</evidence>
<reference evidence="2" key="1">
    <citation type="journal article" date="2020" name="Stud. Mycol.">
        <title>101 Dothideomycetes genomes: a test case for predicting lifestyles and emergence of pathogens.</title>
        <authorList>
            <person name="Haridas S."/>
            <person name="Albert R."/>
            <person name="Binder M."/>
            <person name="Bloem J."/>
            <person name="Labutti K."/>
            <person name="Salamov A."/>
            <person name="Andreopoulos B."/>
            <person name="Baker S."/>
            <person name="Barry K."/>
            <person name="Bills G."/>
            <person name="Bluhm B."/>
            <person name="Cannon C."/>
            <person name="Castanera R."/>
            <person name="Culley D."/>
            <person name="Daum C."/>
            <person name="Ezra D."/>
            <person name="Gonzalez J."/>
            <person name="Henrissat B."/>
            <person name="Kuo A."/>
            <person name="Liang C."/>
            <person name="Lipzen A."/>
            <person name="Lutzoni F."/>
            <person name="Magnuson J."/>
            <person name="Mondo S."/>
            <person name="Nolan M."/>
            <person name="Ohm R."/>
            <person name="Pangilinan J."/>
            <person name="Park H.-J."/>
            <person name="Ramirez L."/>
            <person name="Alfaro M."/>
            <person name="Sun H."/>
            <person name="Tritt A."/>
            <person name="Yoshinaga Y."/>
            <person name="Zwiers L.-H."/>
            <person name="Turgeon B."/>
            <person name="Goodwin S."/>
            <person name="Spatafora J."/>
            <person name="Crous P."/>
            <person name="Grigoriev I."/>
        </authorList>
    </citation>
    <scope>NUCLEOTIDE SEQUENCE</scope>
    <source>
        <strain evidence="2">CBS 675.92</strain>
    </source>
</reference>
<dbReference type="PANTHER" id="PTHR12875">
    <property type="entry name" value="GOLGI TO ER TRAFFIC PROTEIN 4 HOMOLOG"/>
    <property type="match status" value="1"/>
</dbReference>
<dbReference type="GO" id="GO:0072380">
    <property type="term" value="C:TRC complex"/>
    <property type="evidence" value="ECO:0007669"/>
    <property type="project" value="TreeGrafter"/>
</dbReference>
<dbReference type="Pfam" id="PF04190">
    <property type="entry name" value="GET4"/>
    <property type="match status" value="1"/>
</dbReference>
<accession>A0A6A5TXU8</accession>
<proteinExistence type="inferred from homology"/>
<dbReference type="InterPro" id="IPR011990">
    <property type="entry name" value="TPR-like_helical_dom_sf"/>
</dbReference>
<keyword evidence="3" id="KW-1185">Reference proteome</keyword>
<protein>
    <submittedName>
        <fullName evidence="2">DUF410-domain-containing protein</fullName>
    </submittedName>
</protein>
<dbReference type="AlphaFoldDB" id="A0A6A5TXU8"/>
<dbReference type="Gene3D" id="1.25.40.10">
    <property type="entry name" value="Tetratricopeptide repeat domain"/>
    <property type="match status" value="1"/>
</dbReference>
<dbReference type="PANTHER" id="PTHR12875:SF0">
    <property type="entry name" value="GOLGI TO ER TRAFFIC PROTEIN 4 HOMOLOG"/>
    <property type="match status" value="1"/>
</dbReference>
<sequence length="327" mass="35272">MATSKIQKTIERQQSRIAAGEYYEAHQQLRVIASRYTKASNWSAATDILYSGAQALLQAGQGGSGGDLCILLLEVYNKAEVKCDAESKGKLLGLLRSFPKGEPTRKKFVGELVGWTARAGEYPAGDPEVHHVAGTLYAEDLEPYDAERHLILGTKDSPTTLAQLHYQWYTSDAPHTAPLYLARGTLPYLLAGNLRAANKHNLLFTTSLQTQKSSSLSIQEVSTTASDIRVYPSLPLLNFLGLLLLAVERGEASLFRQLKSHYASHLKDVNWGDALDTIGEMYFGIKIPKQGNPMMDMIGNMFMGGGGGGGGGSNGKKGSAPPVAGLD</sequence>